<proteinExistence type="predicted"/>
<sequence length="170" mass="18702">MAFTDTLTPAAPTVSGGAVMSYAVDFKDVSTVGLESSPHAEALAGLRANEARYFKTKYDHVFTVEPAEEAEAIVAWVHGILAQERDLVIDSRPLEATDFEVDGTRFAYVFYESGLSINVMYGPEKRAVGFKLADGMEVPAELESRFKFARQRSKLAGTIRGSYFVIKGEY</sequence>
<reference evidence="1" key="1">
    <citation type="submission" date="2022-10" db="EMBL/GenBank/DDBJ databases">
        <title>The WGS of Solirubrobacter sp. CPCC 204708.</title>
        <authorList>
            <person name="Jiang Z."/>
        </authorList>
    </citation>
    <scope>NUCLEOTIDE SEQUENCE</scope>
    <source>
        <strain evidence="1">CPCC 204708</strain>
    </source>
</reference>
<dbReference type="EMBL" id="JAPCID010000010">
    <property type="protein sequence ID" value="MDA0137670.1"/>
    <property type="molecule type" value="Genomic_DNA"/>
</dbReference>
<organism evidence="1 2">
    <name type="scientific">Solirubrobacter deserti</name>
    <dbReference type="NCBI Taxonomy" id="2282478"/>
    <lineage>
        <taxon>Bacteria</taxon>
        <taxon>Bacillati</taxon>
        <taxon>Actinomycetota</taxon>
        <taxon>Thermoleophilia</taxon>
        <taxon>Solirubrobacterales</taxon>
        <taxon>Solirubrobacteraceae</taxon>
        <taxon>Solirubrobacter</taxon>
    </lineage>
</organism>
<protein>
    <recommendedName>
        <fullName evidence="3">Phage tail protein</fullName>
    </recommendedName>
</protein>
<name>A0ABT4RGK0_9ACTN</name>
<gene>
    <name evidence="1" type="ORF">OJ962_09190</name>
</gene>
<accession>A0ABT4RGK0</accession>
<comment type="caution">
    <text evidence="1">The sequence shown here is derived from an EMBL/GenBank/DDBJ whole genome shotgun (WGS) entry which is preliminary data.</text>
</comment>
<dbReference type="Proteomes" id="UP001147700">
    <property type="component" value="Unassembled WGS sequence"/>
</dbReference>
<evidence type="ECO:0000313" key="2">
    <source>
        <dbReference type="Proteomes" id="UP001147700"/>
    </source>
</evidence>
<evidence type="ECO:0008006" key="3">
    <source>
        <dbReference type="Google" id="ProtNLM"/>
    </source>
</evidence>
<keyword evidence="2" id="KW-1185">Reference proteome</keyword>
<evidence type="ECO:0000313" key="1">
    <source>
        <dbReference type="EMBL" id="MDA0137670.1"/>
    </source>
</evidence>